<dbReference type="AlphaFoldDB" id="A0A9P0HHT5"/>
<comment type="function">
    <text evidence="5">Catalyzes the cleavage of glutathione into 5-oxo-L-proline and a Cys-Gly dipeptide. Acts specifically on glutathione, but not on other gamma-glutamyl peptides.</text>
</comment>
<dbReference type="EC" id="4.3.2.7" evidence="2"/>
<dbReference type="InterPro" id="IPR013024">
    <property type="entry name" value="GGCT-like"/>
</dbReference>
<evidence type="ECO:0000256" key="6">
    <source>
        <dbReference type="ARBA" id="ARBA00048073"/>
    </source>
</evidence>
<dbReference type="SUPFAM" id="SSF110857">
    <property type="entry name" value="Gamma-glutamyl cyclotransferase-like"/>
    <property type="match status" value="1"/>
</dbReference>
<evidence type="ECO:0000313" key="7">
    <source>
        <dbReference type="EMBL" id="CAH1402374.1"/>
    </source>
</evidence>
<dbReference type="InterPro" id="IPR006840">
    <property type="entry name" value="ChaC"/>
</dbReference>
<keyword evidence="8" id="KW-1185">Reference proteome</keyword>
<organism evidence="7 8">
    <name type="scientific">Nezara viridula</name>
    <name type="common">Southern green stink bug</name>
    <name type="synonym">Cimex viridulus</name>
    <dbReference type="NCBI Taxonomy" id="85310"/>
    <lineage>
        <taxon>Eukaryota</taxon>
        <taxon>Metazoa</taxon>
        <taxon>Ecdysozoa</taxon>
        <taxon>Arthropoda</taxon>
        <taxon>Hexapoda</taxon>
        <taxon>Insecta</taxon>
        <taxon>Pterygota</taxon>
        <taxon>Neoptera</taxon>
        <taxon>Paraneoptera</taxon>
        <taxon>Hemiptera</taxon>
        <taxon>Heteroptera</taxon>
        <taxon>Panheteroptera</taxon>
        <taxon>Pentatomomorpha</taxon>
        <taxon>Pentatomoidea</taxon>
        <taxon>Pentatomidae</taxon>
        <taxon>Pentatominae</taxon>
        <taxon>Nezara</taxon>
    </lineage>
</organism>
<dbReference type="Gene3D" id="3.10.490.10">
    <property type="entry name" value="Gamma-glutamyl cyclotransferase-like"/>
    <property type="match status" value="1"/>
</dbReference>
<evidence type="ECO:0000256" key="5">
    <source>
        <dbReference type="ARBA" id="ARBA00045227"/>
    </source>
</evidence>
<dbReference type="GO" id="GO:0005737">
    <property type="term" value="C:cytoplasm"/>
    <property type="evidence" value="ECO:0007669"/>
    <property type="project" value="TreeGrafter"/>
</dbReference>
<comment type="similarity">
    <text evidence="1">Belongs to the gamma-glutamylcyclotransferase family. ChaC subfamily.</text>
</comment>
<evidence type="ECO:0000256" key="2">
    <source>
        <dbReference type="ARBA" id="ARBA00012344"/>
    </source>
</evidence>
<comment type="catalytic activity">
    <reaction evidence="6">
        <text>glutathione = L-cysteinylglycine + 5-oxo-L-proline</text>
        <dbReference type="Rhea" id="RHEA:47724"/>
        <dbReference type="ChEBI" id="CHEBI:57925"/>
        <dbReference type="ChEBI" id="CHEBI:58402"/>
        <dbReference type="ChEBI" id="CHEBI:61694"/>
        <dbReference type="EC" id="4.3.2.7"/>
    </reaction>
</comment>
<evidence type="ECO:0000256" key="1">
    <source>
        <dbReference type="ARBA" id="ARBA00009662"/>
    </source>
</evidence>
<dbReference type="PANTHER" id="PTHR12192:SF2">
    <property type="entry name" value="GLUTATHIONE-SPECIFIC GAMMA-GLUTAMYLCYCLOTRANSFERASE 2"/>
    <property type="match status" value="1"/>
</dbReference>
<keyword evidence="3" id="KW-0456">Lyase</keyword>
<reference evidence="7" key="1">
    <citation type="submission" date="2022-01" db="EMBL/GenBank/DDBJ databases">
        <authorList>
            <person name="King R."/>
        </authorList>
    </citation>
    <scope>NUCLEOTIDE SEQUENCE</scope>
</reference>
<proteinExistence type="inferred from homology"/>
<dbReference type="EMBL" id="OV725081">
    <property type="protein sequence ID" value="CAH1402374.1"/>
    <property type="molecule type" value="Genomic_DNA"/>
</dbReference>
<dbReference type="InterPro" id="IPR036568">
    <property type="entry name" value="GGCT-like_sf"/>
</dbReference>
<accession>A0A9P0HHT5</accession>
<gene>
    <name evidence="7" type="ORF">NEZAVI_LOCUS11204</name>
</gene>
<evidence type="ECO:0000256" key="3">
    <source>
        <dbReference type="ARBA" id="ARBA00023239"/>
    </source>
</evidence>
<dbReference type="Pfam" id="PF04752">
    <property type="entry name" value="ChaC"/>
    <property type="match status" value="1"/>
</dbReference>
<dbReference type="GO" id="GO:0006751">
    <property type="term" value="P:glutathione catabolic process"/>
    <property type="evidence" value="ECO:0007669"/>
    <property type="project" value="InterPro"/>
</dbReference>
<dbReference type="PANTHER" id="PTHR12192">
    <property type="entry name" value="CATION TRANSPORT PROTEIN CHAC-RELATED"/>
    <property type="match status" value="1"/>
</dbReference>
<dbReference type="OrthoDB" id="1933483at2759"/>
<evidence type="ECO:0000313" key="8">
    <source>
        <dbReference type="Proteomes" id="UP001152798"/>
    </source>
</evidence>
<dbReference type="GO" id="GO:0061928">
    <property type="term" value="F:glutathione specific gamma-glutamylcyclotransferase activity"/>
    <property type="evidence" value="ECO:0007669"/>
    <property type="project" value="UniProtKB-EC"/>
</dbReference>
<protein>
    <recommendedName>
        <fullName evidence="2">glutathione-specific gamma-glutamylcyclotransferase</fullName>
        <ecNumber evidence="2">4.3.2.7</ecNumber>
    </recommendedName>
    <alternativeName>
        <fullName evidence="4">Cation transport regulator-like protein 2</fullName>
    </alternativeName>
</protein>
<dbReference type="CDD" id="cd06661">
    <property type="entry name" value="GGCT_like"/>
    <property type="match status" value="1"/>
</dbReference>
<dbReference type="Proteomes" id="UP001152798">
    <property type="component" value="Chromosome 5"/>
</dbReference>
<evidence type="ECO:0000256" key="4">
    <source>
        <dbReference type="ARBA" id="ARBA00043195"/>
    </source>
</evidence>
<sequence length="187" mass="21196">MWLFGYGSLIWKVDFPIKSKMIGHVKGYLRRFYQASIDHRGVPEKPGRVVTLLPTSSQDDVVWGVAYEIAEENIESVLQHLDYREKNGYERSTVKFYPKDNPEEPFDLFLYIATRDNTSFLGEAKIEDIAKQISESSGPSGSNSEYLFQLATAMRKLVPQCNDTHLFDIEAAVKKIISKSPSSVSHG</sequence>
<name>A0A9P0HHT5_NEZVI</name>